<feature type="domain" description="Enoyl reductase (ER)" evidence="2">
    <location>
        <begin position="17"/>
        <end position="336"/>
    </location>
</feature>
<dbReference type="InterPro" id="IPR020843">
    <property type="entry name" value="ER"/>
</dbReference>
<reference evidence="3 4" key="1">
    <citation type="submission" date="2022-01" db="EMBL/GenBank/DDBJ databases">
        <title>Whole genome-based taxonomy of the Shewanellaceae.</title>
        <authorList>
            <person name="Martin-Rodriguez A.J."/>
        </authorList>
    </citation>
    <scope>NUCLEOTIDE SEQUENCE [LARGE SCALE GENOMIC DNA]</scope>
    <source>
        <strain evidence="3 4">DSM 17177</strain>
    </source>
</reference>
<dbReference type="SMART" id="SM00829">
    <property type="entry name" value="PKS_ER"/>
    <property type="match status" value="1"/>
</dbReference>
<dbReference type="Pfam" id="PF16884">
    <property type="entry name" value="ADH_N_2"/>
    <property type="match status" value="1"/>
</dbReference>
<protein>
    <submittedName>
        <fullName evidence="3">NADP-dependent oxidoreductase</fullName>
    </submittedName>
</protein>
<evidence type="ECO:0000256" key="1">
    <source>
        <dbReference type="ARBA" id="ARBA00023002"/>
    </source>
</evidence>
<dbReference type="InterPro" id="IPR045010">
    <property type="entry name" value="MDR_fam"/>
</dbReference>
<sequence>MEQTINQSVVLAQHPKGSVILADFRIEKQVLPALNEGEILIENHWLSIDPYVRPRLNKDMSMVNPIPLGGVIQGEAIGFIIESKNPQVAAGQWVFLLSTWQRYFVTNGKNTIILPLPDSPLPKSVFLGPVGTAGRAAYFGMDRIARPKAGETVVISAASGAVGSIAGQIAKMAGAHVVGIAGGDKKCRYVVDTLGFDACVDYKTKDFKVQLRQACQEGVDVYFENVGGKIATFVAQLLNEGARVPVCGNISEYNKGGDMKTSGPEQFFQSLPSAPHAQFFLVTQWLKDYPESDAWLLHAVESGQIKYRETMHAGLEQAPQAFIDLFDGLNMGKQLVKI</sequence>
<evidence type="ECO:0000313" key="3">
    <source>
        <dbReference type="EMBL" id="MCL1123240.1"/>
    </source>
</evidence>
<dbReference type="Pfam" id="PF00107">
    <property type="entry name" value="ADH_zinc_N"/>
    <property type="match status" value="1"/>
</dbReference>
<organism evidence="3 4">
    <name type="scientific">Shewanella surugensis</name>
    <dbReference type="NCBI Taxonomy" id="212020"/>
    <lineage>
        <taxon>Bacteria</taxon>
        <taxon>Pseudomonadati</taxon>
        <taxon>Pseudomonadota</taxon>
        <taxon>Gammaproteobacteria</taxon>
        <taxon>Alteromonadales</taxon>
        <taxon>Shewanellaceae</taxon>
        <taxon>Shewanella</taxon>
    </lineage>
</organism>
<dbReference type="InterPro" id="IPR011032">
    <property type="entry name" value="GroES-like_sf"/>
</dbReference>
<dbReference type="SUPFAM" id="SSF51735">
    <property type="entry name" value="NAD(P)-binding Rossmann-fold domains"/>
    <property type="match status" value="1"/>
</dbReference>
<keyword evidence="1" id="KW-0560">Oxidoreductase</keyword>
<proteinExistence type="predicted"/>
<dbReference type="InterPro" id="IPR036291">
    <property type="entry name" value="NAD(P)-bd_dom_sf"/>
</dbReference>
<name>A0ABT0L6X6_9GAMM</name>
<evidence type="ECO:0000259" key="2">
    <source>
        <dbReference type="SMART" id="SM00829"/>
    </source>
</evidence>
<dbReference type="InterPro" id="IPR041694">
    <property type="entry name" value="ADH_N_2"/>
</dbReference>
<dbReference type="Gene3D" id="3.40.50.720">
    <property type="entry name" value="NAD(P)-binding Rossmann-like Domain"/>
    <property type="match status" value="1"/>
</dbReference>
<dbReference type="SUPFAM" id="SSF50129">
    <property type="entry name" value="GroES-like"/>
    <property type="match status" value="2"/>
</dbReference>
<dbReference type="RefSeq" id="WP_248938526.1">
    <property type="nucleotide sequence ID" value="NZ_JAKIKS010000003.1"/>
</dbReference>
<gene>
    <name evidence="3" type="ORF">L2764_01770</name>
</gene>
<accession>A0ABT0L6X6</accession>
<dbReference type="CDD" id="cd05288">
    <property type="entry name" value="PGDH"/>
    <property type="match status" value="1"/>
</dbReference>
<dbReference type="InterPro" id="IPR013149">
    <property type="entry name" value="ADH-like_C"/>
</dbReference>
<dbReference type="PANTHER" id="PTHR43205:SF7">
    <property type="entry name" value="PROSTAGLANDIN REDUCTASE 1"/>
    <property type="match status" value="1"/>
</dbReference>
<evidence type="ECO:0000313" key="4">
    <source>
        <dbReference type="Proteomes" id="UP001203423"/>
    </source>
</evidence>
<dbReference type="PANTHER" id="PTHR43205">
    <property type="entry name" value="PROSTAGLANDIN REDUCTASE"/>
    <property type="match status" value="1"/>
</dbReference>
<dbReference type="Gene3D" id="3.90.180.10">
    <property type="entry name" value="Medium-chain alcohol dehydrogenases, catalytic domain"/>
    <property type="match status" value="1"/>
</dbReference>
<comment type="caution">
    <text evidence="3">The sequence shown here is derived from an EMBL/GenBank/DDBJ whole genome shotgun (WGS) entry which is preliminary data.</text>
</comment>
<keyword evidence="4" id="KW-1185">Reference proteome</keyword>
<dbReference type="EMBL" id="JAKIKS010000003">
    <property type="protein sequence ID" value="MCL1123240.1"/>
    <property type="molecule type" value="Genomic_DNA"/>
</dbReference>
<dbReference type="Proteomes" id="UP001203423">
    <property type="component" value="Unassembled WGS sequence"/>
</dbReference>